<feature type="domain" description="Tc1-like transposase DDE" evidence="1">
    <location>
        <begin position="80"/>
        <end position="144"/>
    </location>
</feature>
<dbReference type="GO" id="GO:0003676">
    <property type="term" value="F:nucleic acid binding"/>
    <property type="evidence" value="ECO:0007669"/>
    <property type="project" value="InterPro"/>
</dbReference>
<name>E9H303_DAPPU</name>
<protein>
    <recommendedName>
        <fullName evidence="1">Tc1-like transposase DDE domain-containing protein</fullName>
    </recommendedName>
</protein>
<proteinExistence type="predicted"/>
<evidence type="ECO:0000259" key="1">
    <source>
        <dbReference type="Pfam" id="PF13358"/>
    </source>
</evidence>
<dbReference type="HOGENOM" id="CLU_1760646_0_0_1"/>
<gene>
    <name evidence="2" type="ORF">DAPPUDRAFT_324874</name>
</gene>
<reference evidence="2 3" key="1">
    <citation type="journal article" date="2011" name="Science">
        <title>The ecoresponsive genome of Daphnia pulex.</title>
        <authorList>
            <person name="Colbourne J.K."/>
            <person name="Pfrender M.E."/>
            <person name="Gilbert D."/>
            <person name="Thomas W.K."/>
            <person name="Tucker A."/>
            <person name="Oakley T.H."/>
            <person name="Tokishita S."/>
            <person name="Aerts A."/>
            <person name="Arnold G.J."/>
            <person name="Basu M.K."/>
            <person name="Bauer D.J."/>
            <person name="Caceres C.E."/>
            <person name="Carmel L."/>
            <person name="Casola C."/>
            <person name="Choi J.H."/>
            <person name="Detter J.C."/>
            <person name="Dong Q."/>
            <person name="Dusheyko S."/>
            <person name="Eads B.D."/>
            <person name="Frohlich T."/>
            <person name="Geiler-Samerotte K.A."/>
            <person name="Gerlach D."/>
            <person name="Hatcher P."/>
            <person name="Jogdeo S."/>
            <person name="Krijgsveld J."/>
            <person name="Kriventseva E.V."/>
            <person name="Kultz D."/>
            <person name="Laforsch C."/>
            <person name="Lindquist E."/>
            <person name="Lopez J."/>
            <person name="Manak J.R."/>
            <person name="Muller J."/>
            <person name="Pangilinan J."/>
            <person name="Patwardhan R.P."/>
            <person name="Pitluck S."/>
            <person name="Pritham E.J."/>
            <person name="Rechtsteiner A."/>
            <person name="Rho M."/>
            <person name="Rogozin I.B."/>
            <person name="Sakarya O."/>
            <person name="Salamov A."/>
            <person name="Schaack S."/>
            <person name="Shapiro H."/>
            <person name="Shiga Y."/>
            <person name="Skalitzky C."/>
            <person name="Smith Z."/>
            <person name="Souvorov A."/>
            <person name="Sung W."/>
            <person name="Tang Z."/>
            <person name="Tsuchiya D."/>
            <person name="Tu H."/>
            <person name="Vos H."/>
            <person name="Wang M."/>
            <person name="Wolf Y.I."/>
            <person name="Yamagata H."/>
            <person name="Yamada T."/>
            <person name="Ye Y."/>
            <person name="Shaw J.R."/>
            <person name="Andrews J."/>
            <person name="Crease T.J."/>
            <person name="Tang H."/>
            <person name="Lucas S.M."/>
            <person name="Robertson H.M."/>
            <person name="Bork P."/>
            <person name="Koonin E.V."/>
            <person name="Zdobnov E.M."/>
            <person name="Grigoriev I.V."/>
            <person name="Lynch M."/>
            <person name="Boore J.L."/>
        </authorList>
    </citation>
    <scope>NUCLEOTIDE SEQUENCE [LARGE SCALE GENOMIC DNA]</scope>
</reference>
<dbReference type="Pfam" id="PF13358">
    <property type="entry name" value="DDE_3"/>
    <property type="match status" value="1"/>
</dbReference>
<dbReference type="KEGG" id="dpx:DAPPUDRAFT_324874"/>
<evidence type="ECO:0000313" key="3">
    <source>
        <dbReference type="Proteomes" id="UP000000305"/>
    </source>
</evidence>
<dbReference type="AlphaFoldDB" id="E9H303"/>
<dbReference type="STRING" id="6669.E9H303"/>
<organism evidence="2 3">
    <name type="scientific">Daphnia pulex</name>
    <name type="common">Water flea</name>
    <dbReference type="NCBI Taxonomy" id="6669"/>
    <lineage>
        <taxon>Eukaryota</taxon>
        <taxon>Metazoa</taxon>
        <taxon>Ecdysozoa</taxon>
        <taxon>Arthropoda</taxon>
        <taxon>Crustacea</taxon>
        <taxon>Branchiopoda</taxon>
        <taxon>Diplostraca</taxon>
        <taxon>Cladocera</taxon>
        <taxon>Anomopoda</taxon>
        <taxon>Daphniidae</taxon>
        <taxon>Daphnia</taxon>
    </lineage>
</organism>
<dbReference type="InterPro" id="IPR038717">
    <property type="entry name" value="Tc1-like_DDE_dom"/>
</dbReference>
<dbReference type="EMBL" id="GL732587">
    <property type="protein sequence ID" value="EFX73922.1"/>
    <property type="molecule type" value="Genomic_DNA"/>
</dbReference>
<keyword evidence="3" id="KW-1185">Reference proteome</keyword>
<accession>E9H303</accession>
<dbReference type="OrthoDB" id="6370901at2759"/>
<dbReference type="InterPro" id="IPR036397">
    <property type="entry name" value="RNaseH_sf"/>
</dbReference>
<sequence>MSVAVRSLFEQTEPDLFQDIHFPSSGVAGSRYPYGDGFLSMGRGLSIISMDVSLQKNISVLEDHLVPSAWARFGATADDPVPFVQDKSSIHMSHIVMDWFEDEGKEFELLPWPPKGADFNPIENIWSEMTRSMDAQQVANGDQLWNFS</sequence>
<dbReference type="InParanoid" id="E9H303"/>
<dbReference type="Proteomes" id="UP000000305">
    <property type="component" value="Unassembled WGS sequence"/>
</dbReference>
<dbReference type="Gene3D" id="3.30.420.10">
    <property type="entry name" value="Ribonuclease H-like superfamily/Ribonuclease H"/>
    <property type="match status" value="1"/>
</dbReference>
<evidence type="ECO:0000313" key="2">
    <source>
        <dbReference type="EMBL" id="EFX73922.1"/>
    </source>
</evidence>